<dbReference type="Proteomes" id="UP000256257">
    <property type="component" value="Unassembled WGS sequence"/>
</dbReference>
<dbReference type="OrthoDB" id="1402231at2"/>
<proteinExistence type="predicted"/>
<sequence length="353" mass="41122">MIESNNSSEEEHIPERDLQIHNTSAFILDIEKKELSQLEVAESDEDYLRFVHGIVHEVSTQDGRQFVVNSEHTEVLSIINGILDGTQEFVEVKVIAERLLRVEIDAQEQIAKLGKQLHEGLLIISHITDRGTEKIIICKAETLSYIERTTFTQQDGFPIKKKIFKSAQIVFDESHEITDILINDINDTIPRYWWDGFLELSKKYDDEENTKRAFTMIDSKVLTKIKKESNPDYWNLRSTTIHYFRSNDEFDIDDYIEKCFNRYTPEFEDLDLNKFKDTIRELPRKQNFDTRFSLVRKAITAKVKSTIKLEENIDLVLKGEVHSGTIEGFVNGNQEKGIFIKTSKGYEEFKKPS</sequence>
<reference evidence="1 2" key="1">
    <citation type="submission" date="2018-06" db="EMBL/GenBank/DDBJ databases">
        <title>Novel Chryseobacterium species.</title>
        <authorList>
            <person name="Newman J."/>
            <person name="Hugo C."/>
            <person name="Oosthuizen L."/>
            <person name="Charimba G."/>
        </authorList>
    </citation>
    <scope>NUCLEOTIDE SEQUENCE [LARGE SCALE GENOMIC DNA]</scope>
    <source>
        <strain evidence="1 2">7_F195</strain>
    </source>
</reference>
<keyword evidence="2" id="KW-1185">Reference proteome</keyword>
<name>A0A3D9B1L8_9FLAO</name>
<accession>A0A3D9B1L8</accession>
<evidence type="ECO:0000313" key="1">
    <source>
        <dbReference type="EMBL" id="REC47565.1"/>
    </source>
</evidence>
<dbReference type="AlphaFoldDB" id="A0A3D9B1L8"/>
<comment type="caution">
    <text evidence="1">The sequence shown here is derived from an EMBL/GenBank/DDBJ whole genome shotgun (WGS) entry which is preliminary data.</text>
</comment>
<evidence type="ECO:0000313" key="2">
    <source>
        <dbReference type="Proteomes" id="UP000256257"/>
    </source>
</evidence>
<evidence type="ECO:0008006" key="3">
    <source>
        <dbReference type="Google" id="ProtNLM"/>
    </source>
</evidence>
<protein>
    <recommendedName>
        <fullName evidence="3">37-kD nucleoid-associated bacterial protein</fullName>
    </recommendedName>
</protein>
<dbReference type="EMBL" id="QNVV01000008">
    <property type="protein sequence ID" value="REC47565.1"/>
    <property type="molecule type" value="Genomic_DNA"/>
</dbReference>
<dbReference type="RefSeq" id="WP_115928358.1">
    <property type="nucleotide sequence ID" value="NZ_QNVV01000008.1"/>
</dbReference>
<gene>
    <name evidence="1" type="ORF">DRF67_11025</name>
</gene>
<organism evidence="1 2">
    <name type="scientific">Chryseobacterium pennipullorum</name>
    <dbReference type="NCBI Taxonomy" id="2258963"/>
    <lineage>
        <taxon>Bacteria</taxon>
        <taxon>Pseudomonadati</taxon>
        <taxon>Bacteroidota</taxon>
        <taxon>Flavobacteriia</taxon>
        <taxon>Flavobacteriales</taxon>
        <taxon>Weeksellaceae</taxon>
        <taxon>Chryseobacterium group</taxon>
        <taxon>Chryseobacterium</taxon>
    </lineage>
</organism>